<evidence type="ECO:0000313" key="3">
    <source>
        <dbReference type="EMBL" id="TQL57650.1"/>
    </source>
</evidence>
<feature type="region of interest" description="Disordered" evidence="1">
    <location>
        <begin position="1"/>
        <end position="21"/>
    </location>
</feature>
<evidence type="ECO:0000256" key="1">
    <source>
        <dbReference type="SAM" id="MobiDB-lite"/>
    </source>
</evidence>
<dbReference type="Proteomes" id="UP000316196">
    <property type="component" value="Unassembled WGS sequence"/>
</dbReference>
<accession>A0A542ZBM6</accession>
<organism evidence="3 4">
    <name type="scientific">Propioniferax innocua</name>
    <dbReference type="NCBI Taxonomy" id="1753"/>
    <lineage>
        <taxon>Bacteria</taxon>
        <taxon>Bacillati</taxon>
        <taxon>Actinomycetota</taxon>
        <taxon>Actinomycetes</taxon>
        <taxon>Propionibacteriales</taxon>
        <taxon>Propionibacteriaceae</taxon>
        <taxon>Propioniferax</taxon>
    </lineage>
</organism>
<evidence type="ECO:0000313" key="4">
    <source>
        <dbReference type="Proteomes" id="UP000316196"/>
    </source>
</evidence>
<keyword evidence="4" id="KW-1185">Reference proteome</keyword>
<keyword evidence="2" id="KW-0812">Transmembrane</keyword>
<feature type="region of interest" description="Disordered" evidence="1">
    <location>
        <begin position="349"/>
        <end position="379"/>
    </location>
</feature>
<keyword evidence="2" id="KW-0472">Membrane</keyword>
<feature type="region of interest" description="Disordered" evidence="1">
    <location>
        <begin position="134"/>
        <end position="224"/>
    </location>
</feature>
<feature type="compositionally biased region" description="Basic and acidic residues" evidence="1">
    <location>
        <begin position="178"/>
        <end position="192"/>
    </location>
</feature>
<name>A0A542ZBM6_9ACTN</name>
<feature type="transmembrane region" description="Helical" evidence="2">
    <location>
        <begin position="102"/>
        <end position="125"/>
    </location>
</feature>
<dbReference type="AlphaFoldDB" id="A0A542ZBM6"/>
<feature type="compositionally biased region" description="Basic and acidic residues" evidence="1">
    <location>
        <begin position="1"/>
        <end position="10"/>
    </location>
</feature>
<keyword evidence="2" id="KW-1133">Transmembrane helix</keyword>
<feature type="transmembrane region" description="Helical" evidence="2">
    <location>
        <begin position="78"/>
        <end position="96"/>
    </location>
</feature>
<dbReference type="EMBL" id="VFOR01000002">
    <property type="protein sequence ID" value="TQL57650.1"/>
    <property type="molecule type" value="Genomic_DNA"/>
</dbReference>
<feature type="transmembrane region" description="Helical" evidence="2">
    <location>
        <begin position="322"/>
        <end position="342"/>
    </location>
</feature>
<proteinExistence type="predicted"/>
<comment type="caution">
    <text evidence="3">The sequence shown here is derived from an EMBL/GenBank/DDBJ whole genome shotgun (WGS) entry which is preliminary data.</text>
</comment>
<gene>
    <name evidence="3" type="ORF">FB460_1486</name>
</gene>
<reference evidence="3 4" key="1">
    <citation type="submission" date="2019-06" db="EMBL/GenBank/DDBJ databases">
        <title>Sequencing the genomes of 1000 actinobacteria strains.</title>
        <authorList>
            <person name="Klenk H.-P."/>
        </authorList>
    </citation>
    <scope>NUCLEOTIDE SEQUENCE [LARGE SCALE GENOMIC DNA]</scope>
    <source>
        <strain evidence="3 4">DSM 8251</strain>
    </source>
</reference>
<sequence length="379" mass="42032">MDKADREKSAGDAAPPARLGRDLRGHTDALAALVEHRNLVEFTEGHWILAEAVDGRIYNYRPEEFLPQEHRWRVMSRITAPMVAATLLAAVALGGASGEDAVQATLVLLIGGALGLGFCALQYTATQKVRAKRARTGIPAGRKPLPVPPETSAERHRRHQSDHIEETPVIDDATTGPGEKRSGTRPDQEWIVRDSPGAEPTNEELANREWPLLPSASEEDEPEQSWWERHQGWEKYRRQHELGHDDLNSAVAENRRLTASSDHRWILARDSAQRWYNYRPEEYRWAEGWSRRGFAISLGAGLMTLLTVTGVMGLISSPSTETAIATAVVGLLTTGFWVPIGIQIRAGRARAKRGVPPPRSAAYPVAADPTDEDRRNHRS</sequence>
<feature type="transmembrane region" description="Helical" evidence="2">
    <location>
        <begin position="294"/>
        <end position="316"/>
    </location>
</feature>
<evidence type="ECO:0000256" key="2">
    <source>
        <dbReference type="SAM" id="Phobius"/>
    </source>
</evidence>
<protein>
    <submittedName>
        <fullName evidence="3">Uncharacterized protein</fullName>
    </submittedName>
</protein>